<evidence type="ECO:0000256" key="12">
    <source>
        <dbReference type="ARBA" id="ARBA00023136"/>
    </source>
</evidence>
<dbReference type="PROSITE" id="PS00108">
    <property type="entry name" value="PROTEIN_KINASE_ST"/>
    <property type="match status" value="1"/>
</dbReference>
<keyword evidence="14" id="KW-0325">Glycoprotein</keyword>
<feature type="compositionally biased region" description="Polar residues" evidence="16">
    <location>
        <begin position="501"/>
        <end position="515"/>
    </location>
</feature>
<dbReference type="SMART" id="SM00220">
    <property type="entry name" value="S_TKc"/>
    <property type="match status" value="1"/>
</dbReference>
<protein>
    <submittedName>
        <fullName evidence="20">Probable LRR receptor-like serine/threonine-protein kinase At1g07650 isoform X2</fullName>
    </submittedName>
</protein>
<dbReference type="RefSeq" id="XP_011009667.1">
    <property type="nucleotide sequence ID" value="XM_011011365.1"/>
</dbReference>
<dbReference type="GO" id="GO:0005524">
    <property type="term" value="F:ATP binding"/>
    <property type="evidence" value="ECO:0007669"/>
    <property type="project" value="UniProtKB-UniRule"/>
</dbReference>
<keyword evidence="13" id="KW-0675">Receptor</keyword>
<keyword evidence="4" id="KW-0808">Transferase</keyword>
<evidence type="ECO:0000313" key="19">
    <source>
        <dbReference type="Proteomes" id="UP000694918"/>
    </source>
</evidence>
<dbReference type="InterPro" id="IPR000719">
    <property type="entry name" value="Prot_kinase_dom"/>
</dbReference>
<keyword evidence="11 17" id="KW-1133">Transmembrane helix</keyword>
<evidence type="ECO:0000256" key="5">
    <source>
        <dbReference type="ARBA" id="ARBA00022692"/>
    </source>
</evidence>
<dbReference type="Gene3D" id="1.10.510.10">
    <property type="entry name" value="Transferase(Phosphotransferase) domain 1"/>
    <property type="match status" value="1"/>
</dbReference>
<evidence type="ECO:0000256" key="15">
    <source>
        <dbReference type="PROSITE-ProRule" id="PRU10141"/>
    </source>
</evidence>
<evidence type="ECO:0000256" key="13">
    <source>
        <dbReference type="ARBA" id="ARBA00023170"/>
    </source>
</evidence>
<feature type="binding site" evidence="15">
    <location>
        <position position="190"/>
    </location>
    <ligand>
        <name>ATP</name>
        <dbReference type="ChEBI" id="CHEBI:30616"/>
    </ligand>
</feature>
<evidence type="ECO:0000256" key="4">
    <source>
        <dbReference type="ARBA" id="ARBA00022679"/>
    </source>
</evidence>
<evidence type="ECO:0000256" key="8">
    <source>
        <dbReference type="ARBA" id="ARBA00022741"/>
    </source>
</evidence>
<dbReference type="InterPro" id="IPR001245">
    <property type="entry name" value="Ser-Thr/Tyr_kinase_cat_dom"/>
</dbReference>
<feature type="domain" description="Protein kinase" evidence="18">
    <location>
        <begin position="162"/>
        <end position="443"/>
    </location>
</feature>
<dbReference type="PANTHER" id="PTHR48006:SF66">
    <property type="entry name" value="PROTEIN KINASE DOMAIN-CONTAINING PROTEIN"/>
    <property type="match status" value="1"/>
</dbReference>
<dbReference type="AlphaFoldDB" id="A0AAJ6TF46"/>
<dbReference type="PROSITE" id="PS00107">
    <property type="entry name" value="PROTEIN_KINASE_ATP"/>
    <property type="match status" value="1"/>
</dbReference>
<keyword evidence="12 17" id="KW-0472">Membrane</keyword>
<evidence type="ECO:0000256" key="14">
    <source>
        <dbReference type="ARBA" id="ARBA00023180"/>
    </source>
</evidence>
<dbReference type="GO" id="GO:0004674">
    <property type="term" value="F:protein serine/threonine kinase activity"/>
    <property type="evidence" value="ECO:0007669"/>
    <property type="project" value="UniProtKB-KW"/>
</dbReference>
<dbReference type="FunFam" id="3.30.200.20:FF:000217">
    <property type="entry name" value="probable LRR receptor-like serine/threonine-protein kinase At1g53430"/>
    <property type="match status" value="1"/>
</dbReference>
<dbReference type="Proteomes" id="UP000694918">
    <property type="component" value="Unplaced"/>
</dbReference>
<dbReference type="Gene3D" id="3.30.200.20">
    <property type="entry name" value="Phosphorylase Kinase, domain 1"/>
    <property type="match status" value="1"/>
</dbReference>
<dbReference type="Pfam" id="PF07714">
    <property type="entry name" value="PK_Tyr_Ser-Thr"/>
    <property type="match status" value="1"/>
</dbReference>
<evidence type="ECO:0000256" key="6">
    <source>
        <dbReference type="ARBA" id="ARBA00022729"/>
    </source>
</evidence>
<comment type="subcellular location">
    <subcellularLocation>
        <location evidence="1">Membrane</location>
        <topology evidence="1">Single-pass type I membrane protein</topology>
    </subcellularLocation>
</comment>
<dbReference type="CDD" id="cd14066">
    <property type="entry name" value="STKc_IRAK"/>
    <property type="match status" value="1"/>
</dbReference>
<evidence type="ECO:0000256" key="2">
    <source>
        <dbReference type="ARBA" id="ARBA00022527"/>
    </source>
</evidence>
<dbReference type="PROSITE" id="PS50011">
    <property type="entry name" value="PROTEIN_KINASE_DOM"/>
    <property type="match status" value="1"/>
</dbReference>
<evidence type="ECO:0000256" key="7">
    <source>
        <dbReference type="ARBA" id="ARBA00022737"/>
    </source>
</evidence>
<dbReference type="GO" id="GO:0016020">
    <property type="term" value="C:membrane"/>
    <property type="evidence" value="ECO:0007669"/>
    <property type="project" value="UniProtKB-SubCell"/>
</dbReference>
<evidence type="ECO:0000256" key="10">
    <source>
        <dbReference type="ARBA" id="ARBA00022840"/>
    </source>
</evidence>
<evidence type="ECO:0000256" key="17">
    <source>
        <dbReference type="SAM" id="Phobius"/>
    </source>
</evidence>
<name>A0AAJ6TF46_POPEU</name>
<proteinExistence type="predicted"/>
<evidence type="ECO:0000313" key="20">
    <source>
        <dbReference type="RefSeq" id="XP_011009667.1"/>
    </source>
</evidence>
<keyword evidence="19" id="KW-1185">Reference proteome</keyword>
<keyword evidence="9" id="KW-0418">Kinase</keyword>
<dbReference type="InterPro" id="IPR011009">
    <property type="entry name" value="Kinase-like_dom_sf"/>
</dbReference>
<keyword evidence="10 15" id="KW-0067">ATP-binding</keyword>
<evidence type="ECO:0000259" key="18">
    <source>
        <dbReference type="PROSITE" id="PS50011"/>
    </source>
</evidence>
<gene>
    <name evidence="20" type="primary">LOC105114718</name>
</gene>
<evidence type="ECO:0000256" key="11">
    <source>
        <dbReference type="ARBA" id="ARBA00022989"/>
    </source>
</evidence>
<reference evidence="20" key="1">
    <citation type="submission" date="2025-08" db="UniProtKB">
        <authorList>
            <consortium name="RefSeq"/>
        </authorList>
    </citation>
    <scope>IDENTIFICATION</scope>
</reference>
<accession>A0AAJ6TF46</accession>
<evidence type="ECO:0000256" key="1">
    <source>
        <dbReference type="ARBA" id="ARBA00004479"/>
    </source>
</evidence>
<keyword evidence="2" id="KW-0723">Serine/threonine-protein kinase</keyword>
<evidence type="ECO:0000256" key="9">
    <source>
        <dbReference type="ARBA" id="ARBA00022777"/>
    </source>
</evidence>
<feature type="transmembrane region" description="Helical" evidence="17">
    <location>
        <begin position="36"/>
        <end position="53"/>
    </location>
</feature>
<feature type="region of interest" description="Disordered" evidence="16">
    <location>
        <begin position="493"/>
        <end position="515"/>
    </location>
</feature>
<sequence length="515" mass="56666">MKPCSSFSPFVFPPISASKFCRMLEPRRRLLQLRRVMAVTVSFLSSTVTLLASNESRPEEESGTGNKIPVMPVVVTSAIILFFLVMGIICWKFYFQDKYKRERGTLKSTIWALIHGHHNALTVASGGGVCAPKPELQDDLKGLDLKTGSFTLRHLRAATNNFDSANKIGEGGFGSVYKGKLSDGTVIAVKQLSPKSRQGNREFVNEIGMISGLKHPNLVKLYGCCIEGDQLLLVYEYMENNSLARALFGTETSALMLDWPTRFKICVGIARGLAFLHEGSVIRIVHRDIKGTNVLLDKDLNAKISDFGLAKLSEAENTHISTRVAGTIGYMAPEYALWGYLSDKADVYSFGVVALEIVSGRSNSSYNPTNESVCLLDWAFVLQKRGNLMALVDPKLRSEFNKEEAEKMIKVALLCTNASPSLRPTMPAVVSMLEGQTSIQEVISDPTIYGGGSQFKHVKYDHFQQVADQSCSTQDHVFSSDKTWNISTSTSAHDLYPPSPESTHCNISESSSSCV</sequence>
<keyword evidence="6" id="KW-0732">Signal</keyword>
<keyword evidence="5 17" id="KW-0812">Transmembrane</keyword>
<organism evidence="19 20">
    <name type="scientific">Populus euphratica</name>
    <name type="common">Euphrates poplar</name>
    <dbReference type="NCBI Taxonomy" id="75702"/>
    <lineage>
        <taxon>Eukaryota</taxon>
        <taxon>Viridiplantae</taxon>
        <taxon>Streptophyta</taxon>
        <taxon>Embryophyta</taxon>
        <taxon>Tracheophyta</taxon>
        <taxon>Spermatophyta</taxon>
        <taxon>Magnoliopsida</taxon>
        <taxon>eudicotyledons</taxon>
        <taxon>Gunneridae</taxon>
        <taxon>Pentapetalae</taxon>
        <taxon>rosids</taxon>
        <taxon>fabids</taxon>
        <taxon>Malpighiales</taxon>
        <taxon>Salicaceae</taxon>
        <taxon>Saliceae</taxon>
        <taxon>Populus</taxon>
    </lineage>
</organism>
<keyword evidence="8 15" id="KW-0547">Nucleotide-binding</keyword>
<dbReference type="InterPro" id="IPR017441">
    <property type="entry name" value="Protein_kinase_ATP_BS"/>
</dbReference>
<dbReference type="InterPro" id="IPR008271">
    <property type="entry name" value="Ser/Thr_kinase_AS"/>
</dbReference>
<evidence type="ECO:0000256" key="16">
    <source>
        <dbReference type="SAM" id="MobiDB-lite"/>
    </source>
</evidence>
<dbReference type="SUPFAM" id="SSF56112">
    <property type="entry name" value="Protein kinase-like (PK-like)"/>
    <property type="match status" value="1"/>
</dbReference>
<keyword evidence="3" id="KW-0597">Phosphoprotein</keyword>
<evidence type="ECO:0000256" key="3">
    <source>
        <dbReference type="ARBA" id="ARBA00022553"/>
    </source>
</evidence>
<dbReference type="FunFam" id="1.10.510.10:FF:000044">
    <property type="entry name" value="Putative LRR receptor-like serine/threonine-protein kinase"/>
    <property type="match status" value="1"/>
</dbReference>
<dbReference type="PANTHER" id="PTHR48006">
    <property type="entry name" value="LEUCINE-RICH REPEAT-CONTAINING PROTEIN DDB_G0281931-RELATED"/>
    <property type="match status" value="1"/>
</dbReference>
<dbReference type="GeneID" id="105114718"/>
<dbReference type="InterPro" id="IPR051824">
    <property type="entry name" value="LRR_Rcpt-Like_S/T_Kinase"/>
</dbReference>
<feature type="transmembrane region" description="Helical" evidence="17">
    <location>
        <begin position="73"/>
        <end position="94"/>
    </location>
</feature>
<keyword evidence="7" id="KW-0677">Repeat</keyword>